<keyword evidence="2" id="KW-1185">Reference proteome</keyword>
<name>A0A026VZS0_OOCBI</name>
<protein>
    <submittedName>
        <fullName evidence="1">Uncharacterized protein</fullName>
    </submittedName>
</protein>
<accession>A0A026VZS0</accession>
<dbReference type="AlphaFoldDB" id="A0A026VZS0"/>
<dbReference type="EMBL" id="KK107638">
    <property type="protein sequence ID" value="EZA48379.1"/>
    <property type="molecule type" value="Genomic_DNA"/>
</dbReference>
<gene>
    <name evidence="1" type="ORF">X777_13686</name>
</gene>
<evidence type="ECO:0000313" key="2">
    <source>
        <dbReference type="Proteomes" id="UP000053097"/>
    </source>
</evidence>
<dbReference type="Proteomes" id="UP000053097">
    <property type="component" value="Unassembled WGS sequence"/>
</dbReference>
<proteinExistence type="predicted"/>
<reference evidence="1 2" key="1">
    <citation type="journal article" date="2014" name="Curr. Biol.">
        <title>The genome of the clonal raider ant Cerapachys biroi.</title>
        <authorList>
            <person name="Oxley P.R."/>
            <person name="Ji L."/>
            <person name="Fetter-Pruneda I."/>
            <person name="McKenzie S.K."/>
            <person name="Li C."/>
            <person name="Hu H."/>
            <person name="Zhang G."/>
            <person name="Kronauer D.J."/>
        </authorList>
    </citation>
    <scope>NUCLEOTIDE SEQUENCE [LARGE SCALE GENOMIC DNA]</scope>
</reference>
<evidence type="ECO:0000313" key="1">
    <source>
        <dbReference type="EMBL" id="EZA48379.1"/>
    </source>
</evidence>
<sequence>MCGVNSPYGYYRGGAEETAVSVGTTTTFLRARGRELKPTESCDPGGFNFRYR</sequence>
<organism evidence="1 2">
    <name type="scientific">Ooceraea biroi</name>
    <name type="common">Clonal raider ant</name>
    <name type="synonym">Cerapachys biroi</name>
    <dbReference type="NCBI Taxonomy" id="2015173"/>
    <lineage>
        <taxon>Eukaryota</taxon>
        <taxon>Metazoa</taxon>
        <taxon>Ecdysozoa</taxon>
        <taxon>Arthropoda</taxon>
        <taxon>Hexapoda</taxon>
        <taxon>Insecta</taxon>
        <taxon>Pterygota</taxon>
        <taxon>Neoptera</taxon>
        <taxon>Endopterygota</taxon>
        <taxon>Hymenoptera</taxon>
        <taxon>Apocrita</taxon>
        <taxon>Aculeata</taxon>
        <taxon>Formicoidea</taxon>
        <taxon>Formicidae</taxon>
        <taxon>Dorylinae</taxon>
        <taxon>Ooceraea</taxon>
    </lineage>
</organism>